<keyword evidence="13 18" id="KW-0472">Membrane</keyword>
<comment type="similarity">
    <text evidence="3 18">Belongs to the steroid 5-alpha reductase family.</text>
</comment>
<evidence type="ECO:0000256" key="15">
    <source>
        <dbReference type="ARBA" id="ARBA00048164"/>
    </source>
</evidence>
<sequence length="257" mass="29398">MECAHSLVHRLSALLLLGGVLIFLRQLRRGPVRYGRYACSKYTIPARWAWFLQELPAFLVPVLLACTTDGSTHGRRLLLCTFTLHYFHRAIVYPLLIRGRPIPAFIVVSSELFCFFNGILQSHTLLHCSAPDLDQDLNHLVLFRFFLCSVAGLCLFALGMILNIHSDHILRNLRRSGETVYKIPRGGLFELVSGANFLAEILEWFGFAVVVWNLPGFSFFFFTVCSIGPRAIGHHRFYLEKFPDYPRNRKALIPFIL</sequence>
<evidence type="ECO:0000256" key="8">
    <source>
        <dbReference type="ARBA" id="ARBA00022857"/>
    </source>
</evidence>
<evidence type="ECO:0000256" key="18">
    <source>
        <dbReference type="PIRNR" id="PIRNR015596"/>
    </source>
</evidence>
<accession>A0A3B4APY8</accession>
<dbReference type="AlphaFoldDB" id="A0A3B4APY8"/>
<feature type="transmembrane region" description="Helical" evidence="18">
    <location>
        <begin position="204"/>
        <end position="227"/>
    </location>
</feature>
<keyword evidence="11" id="KW-0560">Oxidoreductase</keyword>
<evidence type="ECO:0000256" key="11">
    <source>
        <dbReference type="ARBA" id="ARBA00023002"/>
    </source>
</evidence>
<evidence type="ECO:0000256" key="6">
    <source>
        <dbReference type="ARBA" id="ARBA00022824"/>
    </source>
</evidence>
<proteinExistence type="inferred from homology"/>
<evidence type="ECO:0000313" key="20">
    <source>
        <dbReference type="Ensembl" id="ENSPMGP00000018416.1"/>
    </source>
</evidence>
<dbReference type="GO" id="GO:0047751">
    <property type="term" value="F:3-oxo-5-alpha-steroid 4-dehydrogenase (NADP+) activity"/>
    <property type="evidence" value="ECO:0007669"/>
    <property type="project" value="UniProtKB-EC"/>
</dbReference>
<evidence type="ECO:0000256" key="14">
    <source>
        <dbReference type="ARBA" id="ARBA00045549"/>
    </source>
</evidence>
<evidence type="ECO:0000256" key="2">
    <source>
        <dbReference type="ARBA" id="ARBA00004477"/>
    </source>
</evidence>
<dbReference type="PROSITE" id="PS50244">
    <property type="entry name" value="S5A_REDUCTASE"/>
    <property type="match status" value="1"/>
</dbReference>
<keyword evidence="12" id="KW-0443">Lipid metabolism</keyword>
<evidence type="ECO:0000313" key="21">
    <source>
        <dbReference type="Proteomes" id="UP000261520"/>
    </source>
</evidence>
<keyword evidence="7" id="KW-0492">Microsome</keyword>
<dbReference type="PANTHER" id="PTHR10556">
    <property type="entry name" value="3-OXO-5-ALPHA-STEROID 4-DEHYDROGENASE"/>
    <property type="match status" value="1"/>
</dbReference>
<keyword evidence="6" id="KW-0256">Endoplasmic reticulum</keyword>
<organism evidence="20 21">
    <name type="scientific">Periophthalmus magnuspinnatus</name>
    <dbReference type="NCBI Taxonomy" id="409849"/>
    <lineage>
        <taxon>Eukaryota</taxon>
        <taxon>Metazoa</taxon>
        <taxon>Chordata</taxon>
        <taxon>Craniata</taxon>
        <taxon>Vertebrata</taxon>
        <taxon>Euteleostomi</taxon>
        <taxon>Actinopterygii</taxon>
        <taxon>Neopterygii</taxon>
        <taxon>Teleostei</taxon>
        <taxon>Neoteleostei</taxon>
        <taxon>Acanthomorphata</taxon>
        <taxon>Gobiaria</taxon>
        <taxon>Gobiiformes</taxon>
        <taxon>Gobioidei</taxon>
        <taxon>Gobiidae</taxon>
        <taxon>Oxudercinae</taxon>
        <taxon>Periophthalmus</taxon>
    </lineage>
</organism>
<dbReference type="GO" id="GO:0005789">
    <property type="term" value="C:endoplasmic reticulum membrane"/>
    <property type="evidence" value="ECO:0007669"/>
    <property type="project" value="UniProtKB-SubCell"/>
</dbReference>
<evidence type="ECO:0000256" key="10">
    <source>
        <dbReference type="ARBA" id="ARBA00022989"/>
    </source>
</evidence>
<dbReference type="GO" id="GO:0007548">
    <property type="term" value="P:sex differentiation"/>
    <property type="evidence" value="ECO:0007669"/>
    <property type="project" value="UniProtKB-KW"/>
</dbReference>
<evidence type="ECO:0000256" key="1">
    <source>
        <dbReference type="ARBA" id="ARBA00004154"/>
    </source>
</evidence>
<comment type="function">
    <text evidence="14">Converts testosterone (T) into 5-alpha-dihydrotestosterone (DHT) and progesterone or corticosterone into their corresponding 5-alpha-3-oxosteroids. It plays a central role in sexual differentiation and androgen physiology.</text>
</comment>
<dbReference type="EC" id="1.3.1.22" evidence="18"/>
<dbReference type="GO" id="GO:0006702">
    <property type="term" value="P:androgen biosynthetic process"/>
    <property type="evidence" value="ECO:0007669"/>
    <property type="project" value="UniProtKB-ARBA"/>
</dbReference>
<evidence type="ECO:0000256" key="9">
    <source>
        <dbReference type="ARBA" id="ARBA00022928"/>
    </source>
</evidence>
<comment type="catalytic activity">
    <reaction evidence="16">
        <text>5alpha-pregnane-3,20-dione + NADP(+) = progesterone + NADPH + H(+)</text>
        <dbReference type="Rhea" id="RHEA:21952"/>
        <dbReference type="ChEBI" id="CHEBI:15378"/>
        <dbReference type="ChEBI" id="CHEBI:17026"/>
        <dbReference type="ChEBI" id="CHEBI:28952"/>
        <dbReference type="ChEBI" id="CHEBI:57783"/>
        <dbReference type="ChEBI" id="CHEBI:58349"/>
        <dbReference type="EC" id="1.3.1.22"/>
    </reaction>
    <physiologicalReaction direction="right-to-left" evidence="16">
        <dbReference type="Rhea" id="RHEA:21954"/>
    </physiologicalReaction>
</comment>
<dbReference type="InterPro" id="IPR039357">
    <property type="entry name" value="SRD5A/TECR"/>
</dbReference>
<keyword evidence="4 18" id="KW-0812">Transmembrane</keyword>
<keyword evidence="9" id="KW-0726">Sexual differentiation</keyword>
<evidence type="ECO:0000256" key="7">
    <source>
        <dbReference type="ARBA" id="ARBA00022848"/>
    </source>
</evidence>
<comment type="subcellular location">
    <subcellularLocation>
        <location evidence="2">Endoplasmic reticulum membrane</location>
        <topology evidence="2">Multi-pass membrane protein</topology>
    </subcellularLocation>
    <subcellularLocation>
        <location evidence="1">Microsome membrane</location>
        <topology evidence="1">Multi-pass membrane protein</topology>
    </subcellularLocation>
</comment>
<dbReference type="Proteomes" id="UP000261520">
    <property type="component" value="Unplaced"/>
</dbReference>
<dbReference type="PIRSF" id="PIRSF015596">
    <property type="entry name" value="5_alpha-SR2"/>
    <property type="match status" value="1"/>
</dbReference>
<dbReference type="GO" id="GO:0030154">
    <property type="term" value="P:cell differentiation"/>
    <property type="evidence" value="ECO:0007669"/>
    <property type="project" value="UniProtKB-KW"/>
</dbReference>
<dbReference type="STRING" id="409849.ENSPMGP00000018416"/>
<evidence type="ECO:0000256" key="5">
    <source>
        <dbReference type="ARBA" id="ARBA00022782"/>
    </source>
</evidence>
<dbReference type="InterPro" id="IPR016636">
    <property type="entry name" value="3-oxo-5-alpha-steroid_4-DH"/>
</dbReference>
<feature type="domain" description="3-oxo-5-alpha-steroid 4-dehydrogenase C-terminal" evidence="19">
    <location>
        <begin position="101"/>
        <end position="257"/>
    </location>
</feature>
<dbReference type="FunFam" id="1.20.120.1630:FF:000002">
    <property type="entry name" value="Steroid 5 alpha-reductase 1"/>
    <property type="match status" value="1"/>
</dbReference>
<keyword evidence="10 18" id="KW-1133">Transmembrane helix</keyword>
<evidence type="ECO:0000256" key="4">
    <source>
        <dbReference type="ARBA" id="ARBA00022692"/>
    </source>
</evidence>
<comment type="catalytic activity">
    <reaction evidence="17">
        <text>17beta-hydroxy-5alpha-androstan-3-one + NADP(+) = testosterone + NADPH + H(+)</text>
        <dbReference type="Rhea" id="RHEA:50820"/>
        <dbReference type="ChEBI" id="CHEBI:15378"/>
        <dbReference type="ChEBI" id="CHEBI:16330"/>
        <dbReference type="ChEBI" id="CHEBI:17347"/>
        <dbReference type="ChEBI" id="CHEBI:57783"/>
        <dbReference type="ChEBI" id="CHEBI:58349"/>
        <dbReference type="EC" id="1.3.1.22"/>
    </reaction>
    <physiologicalReaction direction="right-to-left" evidence="17">
        <dbReference type="Rhea" id="RHEA:50822"/>
    </physiologicalReaction>
</comment>
<dbReference type="Ensembl" id="ENSPMGT00000019640.1">
    <property type="protein sequence ID" value="ENSPMGP00000018416.1"/>
    <property type="gene ID" value="ENSPMGG00000014896.1"/>
</dbReference>
<comment type="catalytic activity">
    <reaction evidence="15 18">
        <text>a 3-oxo-5alpha-steroid + NADP(+) = a 3-oxo-Delta(4)-steroid + NADPH + H(+)</text>
        <dbReference type="Rhea" id="RHEA:54384"/>
        <dbReference type="ChEBI" id="CHEBI:13601"/>
        <dbReference type="ChEBI" id="CHEBI:15378"/>
        <dbReference type="ChEBI" id="CHEBI:47909"/>
        <dbReference type="ChEBI" id="CHEBI:57783"/>
        <dbReference type="ChEBI" id="CHEBI:58349"/>
        <dbReference type="EC" id="1.3.1.22"/>
    </reaction>
</comment>
<feature type="transmembrane region" description="Helical" evidence="18">
    <location>
        <begin position="7"/>
        <end position="27"/>
    </location>
</feature>
<dbReference type="InterPro" id="IPR001104">
    <property type="entry name" value="3-oxo-5_a-steroid_4-DH_C"/>
</dbReference>
<dbReference type="Pfam" id="PF02544">
    <property type="entry name" value="Steroid_dh"/>
    <property type="match status" value="1"/>
</dbReference>
<evidence type="ECO:0000256" key="3">
    <source>
        <dbReference type="ARBA" id="ARBA00007742"/>
    </source>
</evidence>
<keyword evidence="8" id="KW-0521">NADP</keyword>
<evidence type="ECO:0000256" key="13">
    <source>
        <dbReference type="ARBA" id="ARBA00023136"/>
    </source>
</evidence>
<feature type="transmembrane region" description="Helical" evidence="18">
    <location>
        <begin position="47"/>
        <end position="65"/>
    </location>
</feature>
<evidence type="ECO:0000259" key="19">
    <source>
        <dbReference type="Pfam" id="PF02544"/>
    </source>
</evidence>
<keyword evidence="5" id="KW-0221">Differentiation</keyword>
<reference evidence="20" key="1">
    <citation type="submission" date="2025-08" db="UniProtKB">
        <authorList>
            <consortium name="Ensembl"/>
        </authorList>
    </citation>
    <scope>IDENTIFICATION</scope>
</reference>
<name>A0A3B4APY8_9GOBI</name>
<protein>
    <recommendedName>
        <fullName evidence="18">3-oxo-5alpha-steroid 4-dehydrogenase (NADP(+))</fullName>
        <ecNumber evidence="18">1.3.1.22</ecNumber>
    </recommendedName>
</protein>
<reference evidence="20" key="2">
    <citation type="submission" date="2025-09" db="UniProtKB">
        <authorList>
            <consortium name="Ensembl"/>
        </authorList>
    </citation>
    <scope>IDENTIFICATION</scope>
</reference>
<dbReference type="PANTHER" id="PTHR10556:SF37">
    <property type="entry name" value="3-OXO-5-ALPHA-STEROID 4-DEHYDROGENASE 2"/>
    <property type="match status" value="1"/>
</dbReference>
<keyword evidence="21" id="KW-1185">Reference proteome</keyword>
<evidence type="ECO:0000256" key="17">
    <source>
        <dbReference type="ARBA" id="ARBA00049397"/>
    </source>
</evidence>
<evidence type="ECO:0000256" key="12">
    <source>
        <dbReference type="ARBA" id="ARBA00023098"/>
    </source>
</evidence>
<feature type="transmembrane region" description="Helical" evidence="18">
    <location>
        <begin position="141"/>
        <end position="164"/>
    </location>
</feature>
<evidence type="ECO:0000256" key="16">
    <source>
        <dbReference type="ARBA" id="ARBA00048292"/>
    </source>
</evidence>